<reference evidence="11 12" key="1">
    <citation type="submission" date="2019-04" db="EMBL/GenBank/DDBJ databases">
        <title>High contiguity whole genome sequence and gene annotation resource for two Venturia nashicola isolates.</title>
        <authorList>
            <person name="Prokchorchik M."/>
            <person name="Won K."/>
            <person name="Lee Y."/>
            <person name="Choi E.D."/>
            <person name="Segonzac C."/>
            <person name="Sohn K.H."/>
        </authorList>
    </citation>
    <scope>NUCLEOTIDE SEQUENCE [LARGE SCALE GENOMIC DNA]</scope>
    <source>
        <strain evidence="11 12">PRI2</strain>
    </source>
</reference>
<feature type="compositionally biased region" description="Polar residues" evidence="9">
    <location>
        <begin position="171"/>
        <end position="186"/>
    </location>
</feature>
<keyword evidence="5" id="KW-0243">Dynein</keyword>
<gene>
    <name evidence="11" type="ORF">E6O75_ATG02380</name>
</gene>
<dbReference type="PROSITE" id="PS00845">
    <property type="entry name" value="CAP_GLY_1"/>
    <property type="match status" value="1"/>
</dbReference>
<feature type="compositionally biased region" description="Low complexity" evidence="9">
    <location>
        <begin position="190"/>
        <end position="203"/>
    </location>
</feature>
<dbReference type="EMBL" id="SNSC02000005">
    <property type="protein sequence ID" value="TID24015.1"/>
    <property type="molecule type" value="Genomic_DNA"/>
</dbReference>
<feature type="region of interest" description="Disordered" evidence="9">
    <location>
        <begin position="73"/>
        <end position="259"/>
    </location>
</feature>
<dbReference type="GO" id="GO:0005874">
    <property type="term" value="C:microtubule"/>
    <property type="evidence" value="ECO:0007669"/>
    <property type="project" value="UniProtKB-KW"/>
</dbReference>
<dbReference type="PANTHER" id="PTHR18916">
    <property type="entry name" value="DYNACTIN 1-RELATED MICROTUBULE-BINDING"/>
    <property type="match status" value="1"/>
</dbReference>
<evidence type="ECO:0000313" key="12">
    <source>
        <dbReference type="Proteomes" id="UP000298493"/>
    </source>
</evidence>
<accession>A0A4Z1P6V1</accession>
<feature type="compositionally biased region" description="Basic and acidic residues" evidence="9">
    <location>
        <begin position="248"/>
        <end position="259"/>
    </location>
</feature>
<dbReference type="PROSITE" id="PS50245">
    <property type="entry name" value="CAP_GLY_2"/>
    <property type="match status" value="1"/>
</dbReference>
<evidence type="ECO:0000313" key="11">
    <source>
        <dbReference type="EMBL" id="TID24015.1"/>
    </source>
</evidence>
<feature type="compositionally biased region" description="Polar residues" evidence="9">
    <location>
        <begin position="84"/>
        <end position="124"/>
    </location>
</feature>
<comment type="similarity">
    <text evidence="2">Belongs to the dynactin 150 kDa subunit family.</text>
</comment>
<evidence type="ECO:0000259" key="10">
    <source>
        <dbReference type="PROSITE" id="PS50245"/>
    </source>
</evidence>
<comment type="subcellular location">
    <subcellularLocation>
        <location evidence="1">Cytoplasm</location>
        <location evidence="1">Cytoskeleton</location>
    </subcellularLocation>
</comment>
<evidence type="ECO:0000256" key="4">
    <source>
        <dbReference type="ARBA" id="ARBA00022701"/>
    </source>
</evidence>
<dbReference type="OrthoDB" id="2130750at2759"/>
<protein>
    <submittedName>
        <fullName evidence="11">Dynein-associated polypeptide ro-3</fullName>
    </submittedName>
</protein>
<feature type="compositionally biased region" description="Low complexity" evidence="9">
    <location>
        <begin position="153"/>
        <end position="169"/>
    </location>
</feature>
<dbReference type="SMART" id="SM01052">
    <property type="entry name" value="CAP_GLY"/>
    <property type="match status" value="1"/>
</dbReference>
<dbReference type="Proteomes" id="UP000298493">
    <property type="component" value="Unassembled WGS sequence"/>
</dbReference>
<feature type="coiled-coil region" evidence="8">
    <location>
        <begin position="970"/>
        <end position="1125"/>
    </location>
</feature>
<evidence type="ECO:0000256" key="1">
    <source>
        <dbReference type="ARBA" id="ARBA00004245"/>
    </source>
</evidence>
<dbReference type="STRING" id="86259.A0A4Z1P6V1"/>
<dbReference type="Pfam" id="PF01302">
    <property type="entry name" value="CAP_GLY"/>
    <property type="match status" value="1"/>
</dbReference>
<evidence type="ECO:0000256" key="9">
    <source>
        <dbReference type="SAM" id="MobiDB-lite"/>
    </source>
</evidence>
<sequence length="1234" mass="138283">MSLPQFRVGQRVRIADGTEGWVRFAGTVHFKEGEWLGLELDAEEGKNDGSVLGERYFECPPNHGLFVQAKPNVKIISNPPPPASKQNGRPPSQAPKSRPSSQAPKSRPSSVTAPSPRPRQSTSGPPAKRASITSTPSTTRRQSMAPPPPPAARPSRPSISSRSMSPKKPTTTKPSRQSISGTSSLTAGRLSLQSSKASSPSPSVDHVLSPRSSGSGSNGNGKAPAPRATTSSGPPPSVASRGSAAAGSKEKQELESKLRIQEKQLAESKLRIQEKQLAETRERIKGLESALQQAEQYKGVSDKLQVKARDQFKEINDLKKQLKEKEDHVDGLESQVAEHESILEMATLDKEMAEEKADGFEAELKGLQSRLQDLETENEILKADNDELSKDMSPEERANQGWIQLQTENTRLREALLRLRDMTNEREEALKAEIELLEEDSQDLVTTTDKLNELKEKCLGLEAEIDDLKEQLDANLASESIVEELTDRNLAMSDQIEEMKNTIADLQSMNELNEELLESHSENEKQMQEIIDSRESTIADQARRAASKEEESEEHKYTISKFRELVIALQSDIQNIEASKKLTETEAQELGSHSRTMMDLNRQLQASAMSTQVKTVELELRKMEAQESSEHLAIVQLFLPEAFHAERDSVLALLRFKRISFKSKLLHSFLKERVASPRVHAHLDHLLAGCDAMNKLTWVSAMCDRFINGISMSSLEQFAKFESAYHELETVERTLNGYIDNLRKDDLQEQQVSEELQRTIAVLQHLSEVHLRDGVESYVEEVFMNMLLTQSHLETTSSSLMLTKNEVLTVLPASEDGDDEMSRFAEKVDDLVMQSRGAKLIVGKILHKLQELKTQNLALSLETQPNIQACENTADGFASSLRALGASLNAAINDEAHTASFGFADLLSTFRSFNTSQFKATDADVFVPLQATLQALHQRLSDVYTVASDLSNTVEFEDSEPPWVLRAKELKSRKNISADAEQENINLKREVNERGTAIKLRDKTLEEKELTIDLLQGKLRDVQKKNKQITDLEKDNDALHASERKLQEKNDKLAQLNARLEEERDRWMRNASELKNKDSSTSDRKRAGVEMVGTSAQMESLKQDIEVLESTVRHLRQQARRSQIEEAARKDTWLHQPLLPPRKDLELEKARKDGMQAFENLAMLPLTAKPVPIIESRTKEERLKWKPMKTSVAYQLAQAEMHWLNTWEAPSVLKEPYDGRFGQFAPGGDGVEVV</sequence>
<dbReference type="AlphaFoldDB" id="A0A4Z1P6V1"/>
<dbReference type="Gene3D" id="2.30.30.190">
    <property type="entry name" value="CAP Gly-rich-like domain"/>
    <property type="match status" value="1"/>
</dbReference>
<keyword evidence="3" id="KW-0963">Cytoplasm</keyword>
<dbReference type="GO" id="GO:0030286">
    <property type="term" value="C:dynein complex"/>
    <property type="evidence" value="ECO:0007669"/>
    <property type="project" value="UniProtKB-KW"/>
</dbReference>
<dbReference type="InterPro" id="IPR000938">
    <property type="entry name" value="CAP-Gly_domain"/>
</dbReference>
<proteinExistence type="inferred from homology"/>
<dbReference type="InterPro" id="IPR022157">
    <property type="entry name" value="Dynactin"/>
</dbReference>
<feature type="domain" description="CAP-Gly" evidence="10">
    <location>
        <begin position="26"/>
        <end position="68"/>
    </location>
</feature>
<keyword evidence="12" id="KW-1185">Reference proteome</keyword>
<dbReference type="SUPFAM" id="SSF74924">
    <property type="entry name" value="Cap-Gly domain"/>
    <property type="match status" value="1"/>
</dbReference>
<evidence type="ECO:0000256" key="3">
    <source>
        <dbReference type="ARBA" id="ARBA00022490"/>
    </source>
</evidence>
<organism evidence="11 12">
    <name type="scientific">Venturia nashicola</name>
    <dbReference type="NCBI Taxonomy" id="86259"/>
    <lineage>
        <taxon>Eukaryota</taxon>
        <taxon>Fungi</taxon>
        <taxon>Dikarya</taxon>
        <taxon>Ascomycota</taxon>
        <taxon>Pezizomycotina</taxon>
        <taxon>Dothideomycetes</taxon>
        <taxon>Pleosporomycetidae</taxon>
        <taxon>Venturiales</taxon>
        <taxon>Venturiaceae</taxon>
        <taxon>Venturia</taxon>
    </lineage>
</organism>
<keyword evidence="4" id="KW-0493">Microtubule</keyword>
<feature type="compositionally biased region" description="Polar residues" evidence="9">
    <location>
        <begin position="131"/>
        <end position="142"/>
    </location>
</feature>
<evidence type="ECO:0000256" key="2">
    <source>
        <dbReference type="ARBA" id="ARBA00011010"/>
    </source>
</evidence>
<dbReference type="InterPro" id="IPR036859">
    <property type="entry name" value="CAP-Gly_dom_sf"/>
</dbReference>
<feature type="compositionally biased region" description="Low complexity" evidence="9">
    <location>
        <begin position="238"/>
        <end position="247"/>
    </location>
</feature>
<evidence type="ECO:0000256" key="7">
    <source>
        <dbReference type="ARBA" id="ARBA00023212"/>
    </source>
</evidence>
<evidence type="ECO:0000256" key="6">
    <source>
        <dbReference type="ARBA" id="ARBA00023054"/>
    </source>
</evidence>
<name>A0A4Z1P6V1_9PEZI</name>
<dbReference type="Pfam" id="PF12455">
    <property type="entry name" value="Dynactin"/>
    <property type="match status" value="1"/>
</dbReference>
<comment type="caution">
    <text evidence="11">The sequence shown here is derived from an EMBL/GenBank/DDBJ whole genome shotgun (WGS) entry which is preliminary data.</text>
</comment>
<keyword evidence="6 8" id="KW-0175">Coiled coil</keyword>
<keyword evidence="7" id="KW-0206">Cytoskeleton</keyword>
<evidence type="ECO:0000256" key="5">
    <source>
        <dbReference type="ARBA" id="ARBA00023017"/>
    </source>
</evidence>
<evidence type="ECO:0000256" key="8">
    <source>
        <dbReference type="SAM" id="Coils"/>
    </source>
</evidence>